<evidence type="ECO:0000313" key="1">
    <source>
        <dbReference type="EMBL" id="VEL12146.1"/>
    </source>
</evidence>
<dbReference type="EMBL" id="CAAALY010013923">
    <property type="protein sequence ID" value="VEL12146.1"/>
    <property type="molecule type" value="Genomic_DNA"/>
</dbReference>
<gene>
    <name evidence="1" type="ORF">PXEA_LOCUS5586</name>
</gene>
<feature type="non-terminal residue" evidence="1">
    <location>
        <position position="1"/>
    </location>
</feature>
<sequence length="112" mass="12822">IRVVDNVCRNDGSRLLVRFRQPAGENGDSNDVAASIDEFAWMAEVGTRGIALRRSESRASEDGVNMVELLRSEREEARQMDDFTSTNTLFVFIEESRPRSEKVKCIKNKMYF</sequence>
<evidence type="ECO:0000313" key="2">
    <source>
        <dbReference type="Proteomes" id="UP000784294"/>
    </source>
</evidence>
<reference evidence="1" key="1">
    <citation type="submission" date="2018-11" db="EMBL/GenBank/DDBJ databases">
        <authorList>
            <consortium name="Pathogen Informatics"/>
        </authorList>
    </citation>
    <scope>NUCLEOTIDE SEQUENCE</scope>
</reference>
<accession>A0A448WHT6</accession>
<organism evidence="1 2">
    <name type="scientific">Protopolystoma xenopodis</name>
    <dbReference type="NCBI Taxonomy" id="117903"/>
    <lineage>
        <taxon>Eukaryota</taxon>
        <taxon>Metazoa</taxon>
        <taxon>Spiralia</taxon>
        <taxon>Lophotrochozoa</taxon>
        <taxon>Platyhelminthes</taxon>
        <taxon>Monogenea</taxon>
        <taxon>Polyopisthocotylea</taxon>
        <taxon>Polystomatidea</taxon>
        <taxon>Polystomatidae</taxon>
        <taxon>Protopolystoma</taxon>
    </lineage>
</organism>
<dbReference type="Proteomes" id="UP000784294">
    <property type="component" value="Unassembled WGS sequence"/>
</dbReference>
<proteinExistence type="predicted"/>
<dbReference type="AlphaFoldDB" id="A0A448WHT6"/>
<protein>
    <submittedName>
        <fullName evidence="1">Uncharacterized protein</fullName>
    </submittedName>
</protein>
<comment type="caution">
    <text evidence="1">The sequence shown here is derived from an EMBL/GenBank/DDBJ whole genome shotgun (WGS) entry which is preliminary data.</text>
</comment>
<keyword evidence="2" id="KW-1185">Reference proteome</keyword>
<name>A0A448WHT6_9PLAT</name>